<organism evidence="4 5">
    <name type="scientific">Mesorhabditis belari</name>
    <dbReference type="NCBI Taxonomy" id="2138241"/>
    <lineage>
        <taxon>Eukaryota</taxon>
        <taxon>Metazoa</taxon>
        <taxon>Ecdysozoa</taxon>
        <taxon>Nematoda</taxon>
        <taxon>Chromadorea</taxon>
        <taxon>Rhabditida</taxon>
        <taxon>Rhabditina</taxon>
        <taxon>Rhabditomorpha</taxon>
        <taxon>Rhabditoidea</taxon>
        <taxon>Rhabditidae</taxon>
        <taxon>Mesorhabditinae</taxon>
        <taxon>Mesorhabditis</taxon>
    </lineage>
</organism>
<dbReference type="PROSITE" id="PS50055">
    <property type="entry name" value="TYR_PHOSPHATASE_PTP"/>
    <property type="match status" value="1"/>
</dbReference>
<dbReference type="WBParaSite" id="MBELARI_LOCUS14163.2">
    <property type="protein sequence ID" value="MBELARI_LOCUS14163.2"/>
    <property type="gene ID" value="MBELARI_LOCUS14163"/>
</dbReference>
<evidence type="ECO:0000259" key="2">
    <source>
        <dbReference type="PROSITE" id="PS50055"/>
    </source>
</evidence>
<dbReference type="Gene3D" id="3.90.190.10">
    <property type="entry name" value="Protein tyrosine phosphatase superfamily"/>
    <property type="match status" value="1"/>
</dbReference>
<feature type="compositionally biased region" description="Basic and acidic residues" evidence="1">
    <location>
        <begin position="1"/>
        <end position="12"/>
    </location>
</feature>
<dbReference type="Proteomes" id="UP000887575">
    <property type="component" value="Unassembled WGS sequence"/>
</dbReference>
<dbReference type="PROSITE" id="PS00383">
    <property type="entry name" value="TYR_PHOSPHATASE_1"/>
    <property type="match status" value="1"/>
</dbReference>
<dbReference type="Pfam" id="PF00102">
    <property type="entry name" value="Y_phosphatase"/>
    <property type="match status" value="1"/>
</dbReference>
<feature type="domain" description="Tyrosine-protein phosphatase" evidence="2">
    <location>
        <begin position="66"/>
        <end position="327"/>
    </location>
</feature>
<dbReference type="GO" id="GO:0004725">
    <property type="term" value="F:protein tyrosine phosphatase activity"/>
    <property type="evidence" value="ECO:0007669"/>
    <property type="project" value="InterPro"/>
</dbReference>
<dbReference type="PRINTS" id="PR00700">
    <property type="entry name" value="PRTYPHPHTASE"/>
</dbReference>
<protein>
    <submittedName>
        <fullName evidence="5">Uncharacterized protein</fullName>
    </submittedName>
</protein>
<dbReference type="PANTHER" id="PTHR46163:SF5">
    <property type="entry name" value="TYROSINE-PROTEIN PHOSPHATASE"/>
    <property type="match status" value="1"/>
</dbReference>
<dbReference type="SMART" id="SM00404">
    <property type="entry name" value="PTPc_motif"/>
    <property type="match status" value="1"/>
</dbReference>
<dbReference type="SUPFAM" id="SSF52799">
    <property type="entry name" value="(Phosphotyrosine protein) phosphatases II"/>
    <property type="match status" value="1"/>
</dbReference>
<dbReference type="PROSITE" id="PS50056">
    <property type="entry name" value="TYR_PHOSPHATASE_2"/>
    <property type="match status" value="1"/>
</dbReference>
<dbReference type="InterPro" id="IPR000387">
    <property type="entry name" value="Tyr_Pase_dom"/>
</dbReference>
<dbReference type="InterPro" id="IPR029021">
    <property type="entry name" value="Prot-tyrosine_phosphatase-like"/>
</dbReference>
<dbReference type="InterPro" id="IPR000242">
    <property type="entry name" value="PTP_cat"/>
</dbReference>
<name>A0AAF3EK55_9BILA</name>
<dbReference type="SMART" id="SM00194">
    <property type="entry name" value="PTPc"/>
    <property type="match status" value="1"/>
</dbReference>
<sequence length="358" mass="41495">MVLDDRDKEAKYPKRQKPTNQREEARKVATPTAPATPKRAARPAANAREEVEKWCKTCLDKGVTGLRDEFAREIKRYVPADMQFEAFKVNHPAGRNRYQDVPCQDKGRIILKPPAPCDYIHANYVATPMSDKRFICTQGPLDNTLIDFWHMIIQEETDSIIMLCNVIEKGLLKCAQYWPNDVNTSVKPSDNIEVVNVEQRMMMADDQSIRLCVLKMKWDFGTPQEREVRHYQWIDWPDRGVPVIKGHTPTELLSRVRGTKKPIVVHCSAGIGRTGTIVAIEYTLERLLIGLPTLDMDKLLKEVRDQRPYTIQNDAQYLYIHRVLLNYFIVKYKHEGLRAKDVMEKYDRFVVDYEKATA</sequence>
<dbReference type="CDD" id="cd00047">
    <property type="entry name" value="PTPc"/>
    <property type="match status" value="1"/>
</dbReference>
<reference evidence="5" key="1">
    <citation type="submission" date="2024-02" db="UniProtKB">
        <authorList>
            <consortium name="WormBaseParasite"/>
        </authorList>
    </citation>
    <scope>IDENTIFICATION</scope>
</reference>
<feature type="region of interest" description="Disordered" evidence="1">
    <location>
        <begin position="1"/>
        <end position="46"/>
    </location>
</feature>
<dbReference type="AlphaFoldDB" id="A0AAF3EK55"/>
<dbReference type="PANTHER" id="PTHR46163">
    <property type="entry name" value="TYROSINE-PROTEIN PHOSPHATASE-RELATED"/>
    <property type="match status" value="1"/>
</dbReference>
<dbReference type="InterPro" id="IPR052782">
    <property type="entry name" value="Oocyte-zygote_transition_reg"/>
</dbReference>
<evidence type="ECO:0000313" key="4">
    <source>
        <dbReference type="Proteomes" id="UP000887575"/>
    </source>
</evidence>
<dbReference type="InterPro" id="IPR016130">
    <property type="entry name" value="Tyr_Pase_AS"/>
</dbReference>
<feature type="compositionally biased region" description="Low complexity" evidence="1">
    <location>
        <begin position="28"/>
        <end position="46"/>
    </location>
</feature>
<feature type="domain" description="Tyrosine specific protein phosphatases" evidence="3">
    <location>
        <begin position="257"/>
        <end position="318"/>
    </location>
</feature>
<dbReference type="InterPro" id="IPR003595">
    <property type="entry name" value="Tyr_Pase_cat"/>
</dbReference>
<proteinExistence type="predicted"/>
<evidence type="ECO:0000313" key="5">
    <source>
        <dbReference type="WBParaSite" id="MBELARI_LOCUS14163.2"/>
    </source>
</evidence>
<evidence type="ECO:0000256" key="1">
    <source>
        <dbReference type="SAM" id="MobiDB-lite"/>
    </source>
</evidence>
<evidence type="ECO:0000259" key="3">
    <source>
        <dbReference type="PROSITE" id="PS50056"/>
    </source>
</evidence>
<keyword evidence="4" id="KW-1185">Reference proteome</keyword>
<accession>A0AAF3EK55</accession>